<reference evidence="3" key="1">
    <citation type="submission" date="2021-10" db="EMBL/GenBank/DDBJ databases">
        <title>Streptomyces nigrumlapis sp.nov.,an antimicrobial producing actinobacterium isolated from Black Gobi rocks.</title>
        <authorList>
            <person name="Wen Y."/>
            <person name="Zhang W."/>
            <person name="Liu X.G."/>
        </authorList>
    </citation>
    <scope>NUCLEOTIDE SEQUENCE</scope>
    <source>
        <strain evidence="3">ST13-2-2</strain>
    </source>
</reference>
<evidence type="ECO:0000313" key="4">
    <source>
        <dbReference type="Proteomes" id="UP000830115"/>
    </source>
</evidence>
<dbReference type="InterPro" id="IPR016181">
    <property type="entry name" value="Acyl_CoA_acyltransferase"/>
</dbReference>
<feature type="region of interest" description="Disordered" evidence="1">
    <location>
        <begin position="171"/>
        <end position="194"/>
    </location>
</feature>
<proteinExistence type="predicted"/>
<name>A0ABY4LZ82_9ACTN</name>
<dbReference type="PROSITE" id="PS51186">
    <property type="entry name" value="GNAT"/>
    <property type="match status" value="1"/>
</dbReference>
<accession>A0ABY4LZ82</accession>
<dbReference type="EMBL" id="CP086322">
    <property type="protein sequence ID" value="UQA90815.1"/>
    <property type="molecule type" value="Genomic_DNA"/>
</dbReference>
<protein>
    <recommendedName>
        <fullName evidence="2">N-acetyltransferase domain-containing protein</fullName>
    </recommendedName>
</protein>
<dbReference type="RefSeq" id="WP_248861582.1">
    <property type="nucleotide sequence ID" value="NZ_CP086322.1"/>
</dbReference>
<gene>
    <name evidence="3" type="ORF">K9S39_01985</name>
</gene>
<dbReference type="Gene3D" id="3.40.630.30">
    <property type="match status" value="1"/>
</dbReference>
<dbReference type="SUPFAM" id="SSF55729">
    <property type="entry name" value="Acyl-CoA N-acyltransferases (Nat)"/>
    <property type="match status" value="1"/>
</dbReference>
<sequence length="194" mass="19947">MPPRPRRRRVTLPGGEAVTLRPATARDLPAVTALHALCVPIPRPALTGFPARDELSRLLGPRAGHSLLAEAAAKRPVGWGALVADGPRSDAVLLAADAWKDRGLVTVLLRTLCRTTVEAGCEALSVYAADGDAAVQRAVAALGFPHAVGRADARATVYAIRLTTAIPSAPGPVDGTGAGRAPRPVPFGRPGDGS</sequence>
<evidence type="ECO:0000259" key="2">
    <source>
        <dbReference type="PROSITE" id="PS51186"/>
    </source>
</evidence>
<organism evidence="3 4">
    <name type="scientific">Streptomyces halobius</name>
    <dbReference type="NCBI Taxonomy" id="2879846"/>
    <lineage>
        <taxon>Bacteria</taxon>
        <taxon>Bacillati</taxon>
        <taxon>Actinomycetota</taxon>
        <taxon>Actinomycetes</taxon>
        <taxon>Kitasatosporales</taxon>
        <taxon>Streptomycetaceae</taxon>
        <taxon>Streptomyces</taxon>
    </lineage>
</organism>
<evidence type="ECO:0000256" key="1">
    <source>
        <dbReference type="SAM" id="MobiDB-lite"/>
    </source>
</evidence>
<keyword evidence="4" id="KW-1185">Reference proteome</keyword>
<feature type="domain" description="N-acetyltransferase" evidence="2">
    <location>
        <begin position="18"/>
        <end position="163"/>
    </location>
</feature>
<evidence type="ECO:0000313" key="3">
    <source>
        <dbReference type="EMBL" id="UQA90815.1"/>
    </source>
</evidence>
<dbReference type="InterPro" id="IPR000182">
    <property type="entry name" value="GNAT_dom"/>
</dbReference>
<dbReference type="Proteomes" id="UP000830115">
    <property type="component" value="Chromosome"/>
</dbReference>